<feature type="domain" description="Protein kinase" evidence="1">
    <location>
        <begin position="1"/>
        <end position="225"/>
    </location>
</feature>
<sequence length="225" mass="26266">MAEQTLLAIEQLHRLGYLHRDVKPGNFALGPPSRPHNVHIIDFGLSRCYTWGERELRPQRERASYRGTTRYASLAALTEKDQSRKDDLESWLYVVMEWTSGGLPWKREKGKDKAKVEAQKKELRTNETLLNQAMKGCPKETYVRIMRYLDDLEYYDVPDYTYIFGTIRDTFMINHLDPFAPLDWETGRKFQPSAECIGDGIPPFTKAGFQRQCEDQTQQDHNNNE</sequence>
<accession>A0AA36FSS3</accession>
<dbReference type="Proteomes" id="UP001177023">
    <property type="component" value="Unassembled WGS sequence"/>
</dbReference>
<comment type="caution">
    <text evidence="2">The sequence shown here is derived from an EMBL/GenBank/DDBJ whole genome shotgun (WGS) entry which is preliminary data.</text>
</comment>
<feature type="non-terminal residue" evidence="2">
    <location>
        <position position="1"/>
    </location>
</feature>
<dbReference type="SUPFAM" id="SSF56112">
    <property type="entry name" value="Protein kinase-like (PK-like)"/>
    <property type="match status" value="1"/>
</dbReference>
<dbReference type="InterPro" id="IPR011009">
    <property type="entry name" value="Kinase-like_dom_sf"/>
</dbReference>
<reference evidence="2" key="1">
    <citation type="submission" date="2023-06" db="EMBL/GenBank/DDBJ databases">
        <authorList>
            <person name="Delattre M."/>
        </authorList>
    </citation>
    <scope>NUCLEOTIDE SEQUENCE</scope>
    <source>
        <strain evidence="2">AF72</strain>
    </source>
</reference>
<protein>
    <recommendedName>
        <fullName evidence="1">Protein kinase domain-containing protein</fullName>
    </recommendedName>
</protein>
<dbReference type="Gene3D" id="1.10.510.10">
    <property type="entry name" value="Transferase(Phosphotransferase) domain 1"/>
    <property type="match status" value="1"/>
</dbReference>
<dbReference type="PROSITE" id="PS50011">
    <property type="entry name" value="PROTEIN_KINASE_DOM"/>
    <property type="match status" value="1"/>
</dbReference>
<dbReference type="EMBL" id="CATQJA010000734">
    <property type="protein sequence ID" value="CAJ0563608.1"/>
    <property type="molecule type" value="Genomic_DNA"/>
</dbReference>
<keyword evidence="3" id="KW-1185">Reference proteome</keyword>
<dbReference type="GO" id="GO:0005524">
    <property type="term" value="F:ATP binding"/>
    <property type="evidence" value="ECO:0007669"/>
    <property type="project" value="InterPro"/>
</dbReference>
<dbReference type="GO" id="GO:0004672">
    <property type="term" value="F:protein kinase activity"/>
    <property type="evidence" value="ECO:0007669"/>
    <property type="project" value="InterPro"/>
</dbReference>
<dbReference type="InterPro" id="IPR050235">
    <property type="entry name" value="CK1_Ser-Thr_kinase"/>
</dbReference>
<dbReference type="AlphaFoldDB" id="A0AA36FSS3"/>
<name>A0AA36FSS3_9BILA</name>
<evidence type="ECO:0000313" key="3">
    <source>
        <dbReference type="Proteomes" id="UP001177023"/>
    </source>
</evidence>
<gene>
    <name evidence="2" type="ORF">MSPICULIGERA_LOCUS2501</name>
</gene>
<dbReference type="InterPro" id="IPR000719">
    <property type="entry name" value="Prot_kinase_dom"/>
</dbReference>
<evidence type="ECO:0000259" key="1">
    <source>
        <dbReference type="PROSITE" id="PS50011"/>
    </source>
</evidence>
<evidence type="ECO:0000313" key="2">
    <source>
        <dbReference type="EMBL" id="CAJ0563608.1"/>
    </source>
</evidence>
<proteinExistence type="predicted"/>
<organism evidence="2 3">
    <name type="scientific">Mesorhabditis spiculigera</name>
    <dbReference type="NCBI Taxonomy" id="96644"/>
    <lineage>
        <taxon>Eukaryota</taxon>
        <taxon>Metazoa</taxon>
        <taxon>Ecdysozoa</taxon>
        <taxon>Nematoda</taxon>
        <taxon>Chromadorea</taxon>
        <taxon>Rhabditida</taxon>
        <taxon>Rhabditina</taxon>
        <taxon>Rhabditomorpha</taxon>
        <taxon>Rhabditoidea</taxon>
        <taxon>Rhabditidae</taxon>
        <taxon>Mesorhabditinae</taxon>
        <taxon>Mesorhabditis</taxon>
    </lineage>
</organism>
<dbReference type="Pfam" id="PF00069">
    <property type="entry name" value="Pkinase"/>
    <property type="match status" value="1"/>
</dbReference>
<dbReference type="PANTHER" id="PTHR11909">
    <property type="entry name" value="CASEIN KINASE-RELATED"/>
    <property type="match status" value="1"/>
</dbReference>